<accession>A0ABU8MHZ1</accession>
<protein>
    <submittedName>
        <fullName evidence="3">Acyl-CoA synthetase</fullName>
    </submittedName>
</protein>
<evidence type="ECO:0000259" key="2">
    <source>
        <dbReference type="Pfam" id="PF13193"/>
    </source>
</evidence>
<dbReference type="Gene3D" id="3.30.300.30">
    <property type="match status" value="1"/>
</dbReference>
<dbReference type="InterPro" id="IPR045851">
    <property type="entry name" value="AMP-bd_C_sf"/>
</dbReference>
<dbReference type="InterPro" id="IPR050237">
    <property type="entry name" value="ATP-dep_AMP-bd_enzyme"/>
</dbReference>
<evidence type="ECO:0000259" key="1">
    <source>
        <dbReference type="Pfam" id="PF00501"/>
    </source>
</evidence>
<name>A0ABU8MHZ1_9PSEU</name>
<proteinExistence type="predicted"/>
<keyword evidence="4" id="KW-1185">Reference proteome</keyword>
<dbReference type="NCBIfam" id="NF006182">
    <property type="entry name" value="PRK08316.1"/>
    <property type="match status" value="1"/>
</dbReference>
<dbReference type="EMBL" id="JBBEGN010000001">
    <property type="protein sequence ID" value="MEJ2866930.1"/>
    <property type="molecule type" value="Genomic_DNA"/>
</dbReference>
<dbReference type="InterPro" id="IPR020845">
    <property type="entry name" value="AMP-binding_CS"/>
</dbReference>
<feature type="domain" description="AMP-binding enzyme C-terminal" evidence="2">
    <location>
        <begin position="417"/>
        <end position="493"/>
    </location>
</feature>
<dbReference type="CDD" id="cd17631">
    <property type="entry name" value="FACL_FadD13-like"/>
    <property type="match status" value="1"/>
</dbReference>
<gene>
    <name evidence="3" type="ORF">WCD74_04080</name>
</gene>
<dbReference type="PANTHER" id="PTHR43767:SF1">
    <property type="entry name" value="NONRIBOSOMAL PEPTIDE SYNTHASE PES1 (EUROFUNG)-RELATED"/>
    <property type="match status" value="1"/>
</dbReference>
<dbReference type="Pfam" id="PF13193">
    <property type="entry name" value="AMP-binding_C"/>
    <property type="match status" value="1"/>
</dbReference>
<sequence length="503" mass="55361">MDTRANTVDGVLRRSARRTPDRTALLFADRSWTYRELDEATSRTAGWLRSLGVAQGDRVATYGRNSDAYLLSFLGAARIGAVHVPINYALTGEELAYLLDQSGSKVLVVDPALAGNVEALAQRPDQVVPMRDAPGSLLDAARTGEVPELDVTVEDTDLVQLLYTSGTTSRPKGAMMTHRGLVHEYVSGIHALSMSEHDEPLHAMPLYHSAGMQLFMLPYLAVGATNHLMEAPDVPEILRRVEADRIGAMFLAPTVWVPLVNHADFGTRDLTTLRKAFYGASIMPGPILARLRERLPELGVYNCFGQSEIGPLATVLQPEEHDERPDSCGRPVLFVELRVIDDQGDDVGPGEAGEVVYRSPQLCEGYWDKPEETAEAFSDGWFHSGDLVRIDEQGYITVVDRIKDVINTGGILVASREVEDALYTHEAVAEVAVIGTPDERWIEAVTAFVVLREPDAAFDTAQLIEHAKARLAKFKVPKAVHLIEELPRNQSGKLLKRVLRDKV</sequence>
<reference evidence="3 4" key="1">
    <citation type="submission" date="2024-03" db="EMBL/GenBank/DDBJ databases">
        <title>Actinomycetospora sp. OC33-EN08, a novel actinomycete isolated from wild orchid (Aerides multiflora).</title>
        <authorList>
            <person name="Suriyachadkun C."/>
        </authorList>
    </citation>
    <scope>NUCLEOTIDE SEQUENCE [LARGE SCALE GENOMIC DNA]</scope>
    <source>
        <strain evidence="3 4">OC33-EN08</strain>
    </source>
</reference>
<dbReference type="InterPro" id="IPR025110">
    <property type="entry name" value="AMP-bd_C"/>
</dbReference>
<evidence type="ECO:0000313" key="3">
    <source>
        <dbReference type="EMBL" id="MEJ2866930.1"/>
    </source>
</evidence>
<comment type="caution">
    <text evidence="3">The sequence shown here is derived from an EMBL/GenBank/DDBJ whole genome shotgun (WGS) entry which is preliminary data.</text>
</comment>
<dbReference type="Pfam" id="PF00501">
    <property type="entry name" value="AMP-binding"/>
    <property type="match status" value="1"/>
</dbReference>
<dbReference type="Proteomes" id="UP001385809">
    <property type="component" value="Unassembled WGS sequence"/>
</dbReference>
<dbReference type="PROSITE" id="PS00455">
    <property type="entry name" value="AMP_BINDING"/>
    <property type="match status" value="1"/>
</dbReference>
<dbReference type="InterPro" id="IPR000873">
    <property type="entry name" value="AMP-dep_synth/lig_dom"/>
</dbReference>
<evidence type="ECO:0000313" key="4">
    <source>
        <dbReference type="Proteomes" id="UP001385809"/>
    </source>
</evidence>
<dbReference type="SUPFAM" id="SSF56801">
    <property type="entry name" value="Acetyl-CoA synthetase-like"/>
    <property type="match status" value="1"/>
</dbReference>
<dbReference type="Gene3D" id="3.40.50.12780">
    <property type="entry name" value="N-terminal domain of ligase-like"/>
    <property type="match status" value="1"/>
</dbReference>
<organism evidence="3 4">
    <name type="scientific">Actinomycetospora aurantiaca</name>
    <dbReference type="NCBI Taxonomy" id="3129233"/>
    <lineage>
        <taxon>Bacteria</taxon>
        <taxon>Bacillati</taxon>
        <taxon>Actinomycetota</taxon>
        <taxon>Actinomycetes</taxon>
        <taxon>Pseudonocardiales</taxon>
        <taxon>Pseudonocardiaceae</taxon>
        <taxon>Actinomycetospora</taxon>
    </lineage>
</organism>
<dbReference type="InterPro" id="IPR042099">
    <property type="entry name" value="ANL_N_sf"/>
</dbReference>
<dbReference type="RefSeq" id="WP_337693538.1">
    <property type="nucleotide sequence ID" value="NZ_JBBEGN010000001.1"/>
</dbReference>
<dbReference type="PANTHER" id="PTHR43767">
    <property type="entry name" value="LONG-CHAIN-FATTY-ACID--COA LIGASE"/>
    <property type="match status" value="1"/>
</dbReference>
<feature type="domain" description="AMP-dependent synthetase/ligase" evidence="1">
    <location>
        <begin position="12"/>
        <end position="367"/>
    </location>
</feature>